<dbReference type="PRINTS" id="PR00003">
    <property type="entry name" value="4DISULPHCORE"/>
</dbReference>
<evidence type="ECO:0000256" key="1">
    <source>
        <dbReference type="ARBA" id="ARBA00022729"/>
    </source>
</evidence>
<dbReference type="Proteomes" id="UP000824782">
    <property type="component" value="Unassembled WGS sequence"/>
</dbReference>
<dbReference type="EMBL" id="WNYA01001224">
    <property type="protein sequence ID" value="KAG8546146.1"/>
    <property type="molecule type" value="Genomic_DNA"/>
</dbReference>
<evidence type="ECO:0000256" key="2">
    <source>
        <dbReference type="ARBA" id="ARBA00023157"/>
    </source>
</evidence>
<dbReference type="GO" id="GO:0004867">
    <property type="term" value="F:serine-type endopeptidase inhibitor activity"/>
    <property type="evidence" value="ECO:0007669"/>
    <property type="project" value="TreeGrafter"/>
</dbReference>
<dbReference type="InterPro" id="IPR050514">
    <property type="entry name" value="WAP_four-disulfide_core"/>
</dbReference>
<dbReference type="Pfam" id="PF00095">
    <property type="entry name" value="WAP"/>
    <property type="match status" value="2"/>
</dbReference>
<evidence type="ECO:0000313" key="4">
    <source>
        <dbReference type="EMBL" id="KAG8546146.1"/>
    </source>
</evidence>
<gene>
    <name evidence="4" type="ORF">GDO81_019687</name>
</gene>
<dbReference type="GO" id="GO:0019731">
    <property type="term" value="P:antibacterial humoral response"/>
    <property type="evidence" value="ECO:0007669"/>
    <property type="project" value="TreeGrafter"/>
</dbReference>
<dbReference type="InterPro" id="IPR008197">
    <property type="entry name" value="WAP_dom"/>
</dbReference>
<dbReference type="GO" id="GO:0045087">
    <property type="term" value="P:innate immune response"/>
    <property type="evidence" value="ECO:0007669"/>
    <property type="project" value="TreeGrafter"/>
</dbReference>
<feature type="non-terminal residue" evidence="4">
    <location>
        <position position="1"/>
    </location>
</feature>
<dbReference type="PANTHER" id="PTHR19441:SF30">
    <property type="entry name" value="ELAFIN"/>
    <property type="match status" value="1"/>
</dbReference>
<dbReference type="AlphaFoldDB" id="A0AAV6ZAW3"/>
<proteinExistence type="predicted"/>
<feature type="domain" description="WAP" evidence="3">
    <location>
        <begin position="1"/>
        <end position="47"/>
    </location>
</feature>
<keyword evidence="5" id="KW-1185">Reference proteome</keyword>
<dbReference type="SUPFAM" id="SSF57256">
    <property type="entry name" value="Elafin-like"/>
    <property type="match status" value="2"/>
</dbReference>
<reference evidence="4" key="1">
    <citation type="thesis" date="2020" institute="ProQuest LLC" country="789 East Eisenhower Parkway, Ann Arbor, MI, USA">
        <title>Comparative Genomics and Chromosome Evolution.</title>
        <authorList>
            <person name="Mudd A.B."/>
        </authorList>
    </citation>
    <scope>NUCLEOTIDE SEQUENCE</scope>
    <source>
        <strain evidence="4">237g6f4</strain>
        <tissue evidence="4">Blood</tissue>
    </source>
</reference>
<protein>
    <recommendedName>
        <fullName evidence="3">WAP domain-containing protein</fullName>
    </recommendedName>
</protein>
<dbReference type="SMART" id="SM00217">
    <property type="entry name" value="WAP"/>
    <property type="match status" value="2"/>
</dbReference>
<dbReference type="GO" id="GO:0005615">
    <property type="term" value="C:extracellular space"/>
    <property type="evidence" value="ECO:0007669"/>
    <property type="project" value="TreeGrafter"/>
</dbReference>
<evidence type="ECO:0000313" key="5">
    <source>
        <dbReference type="Proteomes" id="UP000824782"/>
    </source>
</evidence>
<dbReference type="Gene3D" id="4.10.75.10">
    <property type="entry name" value="Elafin-like"/>
    <property type="match status" value="2"/>
</dbReference>
<comment type="caution">
    <text evidence="4">The sequence shown here is derived from an EMBL/GenBank/DDBJ whole genome shotgun (WGS) entry which is preliminary data.</text>
</comment>
<accession>A0AAV6ZAW3</accession>
<evidence type="ECO:0000259" key="3">
    <source>
        <dbReference type="PROSITE" id="PS51390"/>
    </source>
</evidence>
<sequence>DHPGVCPTSLENLSCIFLNKTLCNRDSDCPKDQKCCLSGDVLRCQVVNNEKSGSCPIPVTRCKTPLPKPLCTSDRDCPGDKKCCSPECQRKCTDPLQVSESLTH</sequence>
<dbReference type="PROSITE" id="PS51390">
    <property type="entry name" value="WAP"/>
    <property type="match status" value="2"/>
</dbReference>
<dbReference type="PANTHER" id="PTHR19441">
    <property type="entry name" value="WHEY ACDIC PROTEIN WAP"/>
    <property type="match status" value="1"/>
</dbReference>
<name>A0AAV6ZAW3_ENGPU</name>
<organism evidence="4 5">
    <name type="scientific">Engystomops pustulosus</name>
    <name type="common">Tungara frog</name>
    <name type="synonym">Physalaemus pustulosus</name>
    <dbReference type="NCBI Taxonomy" id="76066"/>
    <lineage>
        <taxon>Eukaryota</taxon>
        <taxon>Metazoa</taxon>
        <taxon>Chordata</taxon>
        <taxon>Craniata</taxon>
        <taxon>Vertebrata</taxon>
        <taxon>Euteleostomi</taxon>
        <taxon>Amphibia</taxon>
        <taxon>Batrachia</taxon>
        <taxon>Anura</taxon>
        <taxon>Neobatrachia</taxon>
        <taxon>Hyloidea</taxon>
        <taxon>Leptodactylidae</taxon>
        <taxon>Leiuperinae</taxon>
        <taxon>Engystomops</taxon>
    </lineage>
</organism>
<feature type="domain" description="WAP" evidence="3">
    <location>
        <begin position="48"/>
        <end position="96"/>
    </location>
</feature>
<dbReference type="InterPro" id="IPR036645">
    <property type="entry name" value="Elafin-like_sf"/>
</dbReference>
<keyword evidence="2" id="KW-1015">Disulfide bond</keyword>
<keyword evidence="1" id="KW-0732">Signal</keyword>